<dbReference type="SUPFAM" id="SSF54106">
    <property type="entry name" value="LysM domain"/>
    <property type="match status" value="2"/>
</dbReference>
<sequence>MDGHFPSEEDLSNLCTSNCLSSLQDLRSQQIEGCTAEDIITTGGQNFPPTLTLDQLIFTYNYTCIKDELSKFCAPQIENWLNPSTGMTTAQNCSTCFLSTLQTELNSYFGYDEELAEDFSSLTSSCSKTNYPFTSPSVYTVVPSATASISVTSTFSSVSSSAITATTDCAEHYTIQEGDTCYSISTKLNSSTHELLYRNSLPAYCAGFPSAGTALCIPETCDIYTVQEDDTCYSIMVAHDYAFTVTQLISWNPNINRECSNVNQLIGSQIFISFEKGATPTVSLSAAITTAPVPTDLAGGTNTRCAEYHQVATNETCSLVTVKMGISLVDFYFLNPEVNSTSCNNFIPGESYCVKAVGDINTYSGYEGISQTKRIYNGTIASSCLATTILPTDTYWEFPPALNAISTPTSVPAYTTLPVASGTVSKCAQYEPYYDPRANRSNTVNTCDYIAYFDGITVDELLQLNPSLSYNSSNSSACSFQKGYSYYLLL</sequence>
<keyword evidence="1" id="KW-0147">Chitin-binding</keyword>
<reference evidence="4" key="2">
    <citation type="journal article" date="2023" name="IMA Fungus">
        <title>Comparative genomic study of the Penicillium genus elucidates a diverse pangenome and 15 lateral gene transfer events.</title>
        <authorList>
            <person name="Petersen C."/>
            <person name="Sorensen T."/>
            <person name="Nielsen M.R."/>
            <person name="Sondergaard T.E."/>
            <person name="Sorensen J.L."/>
            <person name="Fitzpatrick D.A."/>
            <person name="Frisvad J.C."/>
            <person name="Nielsen K.L."/>
        </authorList>
    </citation>
    <scope>NUCLEOTIDE SEQUENCE</scope>
    <source>
        <strain evidence="4">IBT 16849</strain>
    </source>
</reference>
<gene>
    <name evidence="4" type="ORF">N7472_006247</name>
</gene>
<dbReference type="EMBL" id="JAPQKP010000004">
    <property type="protein sequence ID" value="KAJ5193781.1"/>
    <property type="molecule type" value="Genomic_DNA"/>
</dbReference>
<evidence type="ECO:0000313" key="4">
    <source>
        <dbReference type="EMBL" id="KAJ5193781.1"/>
    </source>
</evidence>
<dbReference type="InterPro" id="IPR052210">
    <property type="entry name" value="LysM1-like"/>
</dbReference>
<comment type="caution">
    <text evidence="4">The sequence shown here is derived from an EMBL/GenBank/DDBJ whole genome shotgun (WGS) entry which is preliminary data.</text>
</comment>
<accession>A0A9W9M8I7</accession>
<dbReference type="PROSITE" id="PS51782">
    <property type="entry name" value="LYSM"/>
    <property type="match status" value="3"/>
</dbReference>
<dbReference type="GO" id="GO:0008061">
    <property type="term" value="F:chitin binding"/>
    <property type="evidence" value="ECO:0007669"/>
    <property type="project" value="UniProtKB-KW"/>
</dbReference>
<protein>
    <recommendedName>
        <fullName evidence="3">LysM domain-containing protein</fullName>
    </recommendedName>
</protein>
<dbReference type="CDD" id="cd00118">
    <property type="entry name" value="LysM"/>
    <property type="match status" value="2"/>
</dbReference>
<feature type="domain" description="LysM" evidence="3">
    <location>
        <begin position="222"/>
        <end position="270"/>
    </location>
</feature>
<dbReference type="PANTHER" id="PTHR34997">
    <property type="entry name" value="AM15"/>
    <property type="match status" value="1"/>
</dbReference>
<organism evidence="4 5">
    <name type="scientific">Penicillium cf. griseofulvum</name>
    <dbReference type="NCBI Taxonomy" id="2972120"/>
    <lineage>
        <taxon>Eukaryota</taxon>
        <taxon>Fungi</taxon>
        <taxon>Dikarya</taxon>
        <taxon>Ascomycota</taxon>
        <taxon>Pezizomycotina</taxon>
        <taxon>Eurotiomycetes</taxon>
        <taxon>Eurotiomycetidae</taxon>
        <taxon>Eurotiales</taxon>
        <taxon>Aspergillaceae</taxon>
        <taxon>Penicillium</taxon>
    </lineage>
</organism>
<evidence type="ECO:0000313" key="5">
    <source>
        <dbReference type="Proteomes" id="UP001150879"/>
    </source>
</evidence>
<reference evidence="4" key="1">
    <citation type="submission" date="2022-11" db="EMBL/GenBank/DDBJ databases">
        <authorList>
            <person name="Petersen C."/>
        </authorList>
    </citation>
    <scope>NUCLEOTIDE SEQUENCE</scope>
    <source>
        <strain evidence="4">IBT 16849</strain>
    </source>
</reference>
<dbReference type="PANTHER" id="PTHR34997:SF21">
    <property type="entry name" value="LYSM DOMAIN-CONTAINING PROTEIN"/>
    <property type="match status" value="1"/>
</dbReference>
<keyword evidence="2" id="KW-0843">Virulence</keyword>
<evidence type="ECO:0000259" key="3">
    <source>
        <dbReference type="PROSITE" id="PS51782"/>
    </source>
</evidence>
<evidence type="ECO:0000256" key="2">
    <source>
        <dbReference type="ARBA" id="ARBA00023026"/>
    </source>
</evidence>
<keyword evidence="5" id="KW-1185">Reference proteome</keyword>
<proteinExistence type="predicted"/>
<dbReference type="InterPro" id="IPR036779">
    <property type="entry name" value="LysM_dom_sf"/>
</dbReference>
<dbReference type="SMART" id="SM00257">
    <property type="entry name" value="LysM"/>
    <property type="match status" value="3"/>
</dbReference>
<dbReference type="Gene3D" id="3.10.350.10">
    <property type="entry name" value="LysM domain"/>
    <property type="match status" value="3"/>
</dbReference>
<dbReference type="AlphaFoldDB" id="A0A9W9M8I7"/>
<name>A0A9W9M8I7_9EURO</name>
<feature type="domain" description="LysM" evidence="3">
    <location>
        <begin position="307"/>
        <end position="354"/>
    </location>
</feature>
<dbReference type="Pfam" id="PF01476">
    <property type="entry name" value="LysM"/>
    <property type="match status" value="2"/>
</dbReference>
<feature type="domain" description="LysM" evidence="3">
    <location>
        <begin position="171"/>
        <end position="217"/>
    </location>
</feature>
<dbReference type="InterPro" id="IPR018392">
    <property type="entry name" value="LysM"/>
</dbReference>
<dbReference type="Proteomes" id="UP001150879">
    <property type="component" value="Unassembled WGS sequence"/>
</dbReference>
<evidence type="ECO:0000256" key="1">
    <source>
        <dbReference type="ARBA" id="ARBA00022669"/>
    </source>
</evidence>